<accession>A0A2U9BR36</accession>
<sequence>MANEKFPLLDCRLQPAAVRRLAICFPLQGPAGALGSGPGFWQHWQHDEATEAARPRGRVGQRSNEQSSETEK</sequence>
<evidence type="ECO:0000256" key="1">
    <source>
        <dbReference type="SAM" id="MobiDB-lite"/>
    </source>
</evidence>
<gene>
    <name evidence="2" type="ORF">SMAX5B_018728</name>
</gene>
<feature type="region of interest" description="Disordered" evidence="1">
    <location>
        <begin position="35"/>
        <end position="72"/>
    </location>
</feature>
<dbReference type="EMBL" id="CP026251">
    <property type="protein sequence ID" value="AWP06594.1"/>
    <property type="molecule type" value="Genomic_DNA"/>
</dbReference>
<organism evidence="2 3">
    <name type="scientific">Scophthalmus maximus</name>
    <name type="common">Turbot</name>
    <name type="synonym">Psetta maxima</name>
    <dbReference type="NCBI Taxonomy" id="52904"/>
    <lineage>
        <taxon>Eukaryota</taxon>
        <taxon>Metazoa</taxon>
        <taxon>Chordata</taxon>
        <taxon>Craniata</taxon>
        <taxon>Vertebrata</taxon>
        <taxon>Euteleostomi</taxon>
        <taxon>Actinopterygii</taxon>
        <taxon>Neopterygii</taxon>
        <taxon>Teleostei</taxon>
        <taxon>Neoteleostei</taxon>
        <taxon>Acanthomorphata</taxon>
        <taxon>Carangaria</taxon>
        <taxon>Pleuronectiformes</taxon>
        <taxon>Pleuronectoidei</taxon>
        <taxon>Scophthalmidae</taxon>
        <taxon>Scophthalmus</taxon>
    </lineage>
</organism>
<protein>
    <submittedName>
        <fullName evidence="2">Uncharacterized protein</fullName>
    </submittedName>
</protein>
<reference evidence="2 3" key="1">
    <citation type="submission" date="2017-12" db="EMBL/GenBank/DDBJ databases">
        <title>Integrating genomic resources of turbot (Scophthalmus maximus) in depth evaluation of genetic and physical mapping variation across individuals.</title>
        <authorList>
            <person name="Martinez P."/>
        </authorList>
    </citation>
    <scope>NUCLEOTIDE SEQUENCE [LARGE SCALE GENOMIC DNA]</scope>
</reference>
<dbReference type="Proteomes" id="UP000246464">
    <property type="component" value="Chromosome 9"/>
</dbReference>
<feature type="compositionally biased region" description="Polar residues" evidence="1">
    <location>
        <begin position="61"/>
        <end position="72"/>
    </location>
</feature>
<dbReference type="AlphaFoldDB" id="A0A2U9BR36"/>
<evidence type="ECO:0000313" key="2">
    <source>
        <dbReference type="EMBL" id="AWP06594.1"/>
    </source>
</evidence>
<keyword evidence="3" id="KW-1185">Reference proteome</keyword>
<proteinExistence type="predicted"/>
<feature type="compositionally biased region" description="Basic and acidic residues" evidence="1">
    <location>
        <begin position="44"/>
        <end position="54"/>
    </location>
</feature>
<name>A0A2U9BR36_SCOMX</name>
<evidence type="ECO:0000313" key="3">
    <source>
        <dbReference type="Proteomes" id="UP000246464"/>
    </source>
</evidence>